<keyword evidence="3" id="KW-1185">Reference proteome</keyword>
<dbReference type="InterPro" id="IPR012349">
    <property type="entry name" value="Split_barrel_FMN-bd"/>
</dbReference>
<dbReference type="Pfam" id="PF01243">
    <property type="entry name" value="PNPOx_N"/>
    <property type="match status" value="1"/>
</dbReference>
<evidence type="ECO:0000259" key="1">
    <source>
        <dbReference type="Pfam" id="PF01243"/>
    </source>
</evidence>
<dbReference type="EMBL" id="AP025628">
    <property type="protein sequence ID" value="BDG59092.1"/>
    <property type="molecule type" value="Genomic_DNA"/>
</dbReference>
<gene>
    <name evidence="2" type="ORF">caldi_01820</name>
</gene>
<evidence type="ECO:0000313" key="3">
    <source>
        <dbReference type="Proteomes" id="UP001163687"/>
    </source>
</evidence>
<evidence type="ECO:0000313" key="2">
    <source>
        <dbReference type="EMBL" id="BDG59092.1"/>
    </source>
</evidence>
<dbReference type="InterPro" id="IPR011576">
    <property type="entry name" value="Pyridox_Oxase_N"/>
</dbReference>
<dbReference type="Gene3D" id="2.30.110.10">
    <property type="entry name" value="Electron Transport, Fmn-binding Protein, Chain A"/>
    <property type="match status" value="1"/>
</dbReference>
<dbReference type="SUPFAM" id="SSF50475">
    <property type="entry name" value="FMN-binding split barrel"/>
    <property type="match status" value="1"/>
</dbReference>
<dbReference type="RefSeq" id="WP_264843208.1">
    <property type="nucleotide sequence ID" value="NZ_AP025628.1"/>
</dbReference>
<sequence length="163" mass="17545">MVDVRALALDLLARRRVLILSTADREGPWAAPVFFAADGFRLYFVSDPATRHGRAIGGGATVAGAVTADFERWQDIEGLQLEGFAAPVGSAEHEARARAVYLARFPFAAEFLSPGGPLYERAGRKVAWYALDVRRLWLTDNRLGFGTRLCLEVGPATGPAGGA</sequence>
<dbReference type="Proteomes" id="UP001163687">
    <property type="component" value="Chromosome"/>
</dbReference>
<proteinExistence type="predicted"/>
<dbReference type="KEGG" id="cmic:caldi_01820"/>
<dbReference type="AlphaFoldDB" id="A0AA35CHP7"/>
<name>A0AA35CHP7_9FIRM</name>
<organism evidence="2 3">
    <name type="scientific">Caldinitratiruptor microaerophilus</name>
    <dbReference type="NCBI Taxonomy" id="671077"/>
    <lineage>
        <taxon>Bacteria</taxon>
        <taxon>Bacillati</taxon>
        <taxon>Bacillota</taxon>
        <taxon>Clostridia</taxon>
        <taxon>Eubacteriales</taxon>
        <taxon>Symbiobacteriaceae</taxon>
        <taxon>Caldinitratiruptor</taxon>
    </lineage>
</organism>
<accession>A0AA35CHP7</accession>
<feature type="domain" description="Pyridoxamine 5'-phosphate oxidase N-terminal" evidence="1">
    <location>
        <begin position="10"/>
        <end position="105"/>
    </location>
</feature>
<protein>
    <recommendedName>
        <fullName evidence="1">Pyridoxamine 5'-phosphate oxidase N-terminal domain-containing protein</fullName>
    </recommendedName>
</protein>
<reference evidence="2" key="1">
    <citation type="submission" date="2022-03" db="EMBL/GenBank/DDBJ databases">
        <title>Complete genome sequence of Caldinitratiruptor microaerophilus.</title>
        <authorList>
            <person name="Mukaiyama R."/>
            <person name="Nishiyama T."/>
            <person name="Ueda K."/>
        </authorList>
    </citation>
    <scope>NUCLEOTIDE SEQUENCE</scope>
    <source>
        <strain evidence="2">JCM 16183</strain>
    </source>
</reference>